<name>A0A239LWD4_9RHOB</name>
<dbReference type="OrthoDB" id="8116725at2"/>
<organism evidence="2 3">
    <name type="scientific">Tropicimonas sediminicola</name>
    <dbReference type="NCBI Taxonomy" id="1031541"/>
    <lineage>
        <taxon>Bacteria</taxon>
        <taxon>Pseudomonadati</taxon>
        <taxon>Pseudomonadota</taxon>
        <taxon>Alphaproteobacteria</taxon>
        <taxon>Rhodobacterales</taxon>
        <taxon>Roseobacteraceae</taxon>
        <taxon>Tropicimonas</taxon>
    </lineage>
</organism>
<dbReference type="Proteomes" id="UP000198426">
    <property type="component" value="Unassembled WGS sequence"/>
</dbReference>
<dbReference type="RefSeq" id="WP_141134954.1">
    <property type="nucleotide sequence ID" value="NZ_FZOY01000011.1"/>
</dbReference>
<evidence type="ECO:0000313" key="2">
    <source>
        <dbReference type="EMBL" id="SNT34272.1"/>
    </source>
</evidence>
<accession>A0A239LWD4</accession>
<protein>
    <recommendedName>
        <fullName evidence="1">YjiS-like domain-containing protein</fullName>
    </recommendedName>
</protein>
<dbReference type="EMBL" id="FZOY01000011">
    <property type="protein sequence ID" value="SNT34272.1"/>
    <property type="molecule type" value="Genomic_DNA"/>
</dbReference>
<proteinExistence type="predicted"/>
<evidence type="ECO:0000313" key="3">
    <source>
        <dbReference type="Proteomes" id="UP000198426"/>
    </source>
</evidence>
<gene>
    <name evidence="2" type="ORF">SAMN05421757_11186</name>
</gene>
<evidence type="ECO:0000259" key="1">
    <source>
        <dbReference type="Pfam" id="PF06568"/>
    </source>
</evidence>
<dbReference type="InterPro" id="IPR009506">
    <property type="entry name" value="YjiS-like"/>
</dbReference>
<reference evidence="2 3" key="1">
    <citation type="submission" date="2017-06" db="EMBL/GenBank/DDBJ databases">
        <authorList>
            <person name="Kim H.J."/>
            <person name="Triplett B.A."/>
        </authorList>
    </citation>
    <scope>NUCLEOTIDE SEQUENCE [LARGE SCALE GENOMIC DNA]</scope>
    <source>
        <strain evidence="2 3">DSM 29339</strain>
    </source>
</reference>
<keyword evidence="3" id="KW-1185">Reference proteome</keyword>
<dbReference type="Pfam" id="PF06568">
    <property type="entry name" value="YjiS-like"/>
    <property type="match status" value="1"/>
</dbReference>
<sequence length="68" mass="7836">MAYYDTSRTGAHTSLRRAFRILLGQIMAWREDADSRHTLGRLSDRELSDIGLNRSDLELSRRDDLRGA</sequence>
<feature type="domain" description="YjiS-like" evidence="1">
    <location>
        <begin position="24"/>
        <end position="58"/>
    </location>
</feature>
<dbReference type="AlphaFoldDB" id="A0A239LWD4"/>